<feature type="transmembrane region" description="Helical" evidence="2">
    <location>
        <begin position="12"/>
        <end position="42"/>
    </location>
</feature>
<keyword evidence="4" id="KW-1185">Reference proteome</keyword>
<keyword evidence="2" id="KW-0472">Membrane</keyword>
<evidence type="ECO:0000313" key="3">
    <source>
        <dbReference type="EMBL" id="MEU6826787.1"/>
    </source>
</evidence>
<feature type="compositionally biased region" description="Basic and acidic residues" evidence="1">
    <location>
        <begin position="575"/>
        <end position="606"/>
    </location>
</feature>
<feature type="compositionally biased region" description="Pro residues" evidence="1">
    <location>
        <begin position="527"/>
        <end position="541"/>
    </location>
</feature>
<evidence type="ECO:0000256" key="2">
    <source>
        <dbReference type="SAM" id="Phobius"/>
    </source>
</evidence>
<keyword evidence="2" id="KW-0812">Transmembrane</keyword>
<accession>A0ABV3C2D8</accession>
<feature type="transmembrane region" description="Helical" evidence="2">
    <location>
        <begin position="79"/>
        <end position="98"/>
    </location>
</feature>
<feature type="transmembrane region" description="Helical" evidence="2">
    <location>
        <begin position="146"/>
        <end position="166"/>
    </location>
</feature>
<evidence type="ECO:0000313" key="4">
    <source>
        <dbReference type="Proteomes" id="UP001551176"/>
    </source>
</evidence>
<feature type="transmembrane region" description="Helical" evidence="2">
    <location>
        <begin position="118"/>
        <end position="140"/>
    </location>
</feature>
<feature type="transmembrane region" description="Helical" evidence="2">
    <location>
        <begin position="365"/>
        <end position="389"/>
    </location>
</feature>
<feature type="compositionally biased region" description="Pro residues" evidence="1">
    <location>
        <begin position="557"/>
        <end position="574"/>
    </location>
</feature>
<comment type="caution">
    <text evidence="3">The sequence shown here is derived from an EMBL/GenBank/DDBJ whole genome shotgun (WGS) entry which is preliminary data.</text>
</comment>
<dbReference type="InterPro" id="IPR045931">
    <property type="entry name" value="DUF6350"/>
</dbReference>
<organism evidence="3 4">
    <name type="scientific">Streptomyces atriruber</name>
    <dbReference type="NCBI Taxonomy" id="545121"/>
    <lineage>
        <taxon>Bacteria</taxon>
        <taxon>Bacillati</taxon>
        <taxon>Actinomycetota</taxon>
        <taxon>Actinomycetes</taxon>
        <taxon>Kitasatosporales</taxon>
        <taxon>Streptomycetaceae</taxon>
        <taxon>Streptomyces</taxon>
    </lineage>
</organism>
<dbReference type="Pfam" id="PF19877">
    <property type="entry name" value="DUF6350"/>
    <property type="match status" value="1"/>
</dbReference>
<feature type="transmembrane region" description="Helical" evidence="2">
    <location>
        <begin position="404"/>
        <end position="427"/>
    </location>
</feature>
<gene>
    <name evidence="3" type="ORF">ABZ921_39805</name>
</gene>
<feature type="transmembrane region" description="Helical" evidence="2">
    <location>
        <begin position="282"/>
        <end position="302"/>
    </location>
</feature>
<sequence>MEPLRGRARDRSPALATCVLGGAIAAGLGLGSFAVLVMVLWISSPYPDSGPDGALHVAAGLWLLAHGTDLIRTDTLSGAPAPIGVTPLLLVVLPGWLLHRAARDAAAPEARGHAARTAWSGVVAGYLLVGAAAALYAAGGELRPDWISAAVHVPVLAAGAAGLGVWTARGRPHGPLPAALRRPLAALPEGVRVSLRAALVRGFLARRLAVAVVRAGAAATGVLVGGGALLVAVSLVLHAGPVQTSFTQVTDVWSGRLAVLLLALALVPNAAVWGASYGLGPGFVLGTGTVAGPLTAGAAPLLPPFPLLAALPTAGPGSPLTWSAAAVPVGAALTIAWCTVRAAVPASGERNEERSGERNEAWSRGRTAACAALASVVCATAAAGLAALAGGPMGVAVLSEFGPVWWQAGTAALSWSLLVGVPVALGLRAWRLRGRRADGVERGSARVAGTVGSASSAVSASAAASAGEKRRVRLPRLPRLPRLTLPSPRPRIPHVRLPWPGRAVEAAEAVEATEASEVVEAAEGMPEPMPPEPTAPDPVEAPAPAEAHERPQAPDAVLPPPAKQPPAQQPPPPTWHDEAAREARWQALKEEGERLWERRTRPPESP</sequence>
<feature type="transmembrane region" description="Helical" evidence="2">
    <location>
        <begin position="257"/>
        <end position="275"/>
    </location>
</feature>
<evidence type="ECO:0000256" key="1">
    <source>
        <dbReference type="SAM" id="MobiDB-lite"/>
    </source>
</evidence>
<feature type="compositionally biased region" description="Low complexity" evidence="1">
    <location>
        <begin position="457"/>
        <end position="466"/>
    </location>
</feature>
<feature type="transmembrane region" description="Helical" evidence="2">
    <location>
        <begin position="211"/>
        <end position="237"/>
    </location>
</feature>
<feature type="transmembrane region" description="Helical" evidence="2">
    <location>
        <begin position="322"/>
        <end position="344"/>
    </location>
</feature>
<keyword evidence="2" id="KW-1133">Transmembrane helix</keyword>
<dbReference type="Proteomes" id="UP001551176">
    <property type="component" value="Unassembled WGS sequence"/>
</dbReference>
<protein>
    <submittedName>
        <fullName evidence="3">DUF6350 family protein</fullName>
    </submittedName>
</protein>
<feature type="compositionally biased region" description="Low complexity" evidence="1">
    <location>
        <begin position="477"/>
        <end position="486"/>
    </location>
</feature>
<dbReference type="EMBL" id="JBEYXV010000030">
    <property type="protein sequence ID" value="MEU6826787.1"/>
    <property type="molecule type" value="Genomic_DNA"/>
</dbReference>
<name>A0ABV3C2D8_9ACTN</name>
<proteinExistence type="predicted"/>
<feature type="compositionally biased region" description="Low complexity" evidence="1">
    <location>
        <begin position="508"/>
        <end position="526"/>
    </location>
</feature>
<feature type="region of interest" description="Disordered" evidence="1">
    <location>
        <begin position="457"/>
        <end position="496"/>
    </location>
</feature>
<feature type="region of interest" description="Disordered" evidence="1">
    <location>
        <begin position="508"/>
        <end position="606"/>
    </location>
</feature>
<reference evidence="3 4" key="1">
    <citation type="submission" date="2024-06" db="EMBL/GenBank/DDBJ databases">
        <title>The Natural Products Discovery Center: Release of the First 8490 Sequenced Strains for Exploring Actinobacteria Biosynthetic Diversity.</title>
        <authorList>
            <person name="Kalkreuter E."/>
            <person name="Kautsar S.A."/>
            <person name="Yang D."/>
            <person name="Bader C.D."/>
            <person name="Teijaro C.N."/>
            <person name="Fluegel L."/>
            <person name="Davis C.M."/>
            <person name="Simpson J.R."/>
            <person name="Lauterbach L."/>
            <person name="Steele A.D."/>
            <person name="Gui C."/>
            <person name="Meng S."/>
            <person name="Li G."/>
            <person name="Viehrig K."/>
            <person name="Ye F."/>
            <person name="Su P."/>
            <person name="Kiefer A.F."/>
            <person name="Nichols A."/>
            <person name="Cepeda A.J."/>
            <person name="Yan W."/>
            <person name="Fan B."/>
            <person name="Jiang Y."/>
            <person name="Adhikari A."/>
            <person name="Zheng C.-J."/>
            <person name="Schuster L."/>
            <person name="Cowan T.M."/>
            <person name="Smanski M.J."/>
            <person name="Chevrette M.G."/>
            <person name="De Carvalho L.P.S."/>
            <person name="Shen B."/>
        </authorList>
    </citation>
    <scope>NUCLEOTIDE SEQUENCE [LARGE SCALE GENOMIC DNA]</scope>
    <source>
        <strain evidence="3 4">NPDC046838</strain>
    </source>
</reference>